<keyword evidence="4" id="KW-0143">Chaperone</keyword>
<evidence type="ECO:0000256" key="2">
    <source>
        <dbReference type="ARBA" id="ARBA00022824"/>
    </source>
</evidence>
<dbReference type="Gene3D" id="3.30.420.40">
    <property type="match status" value="3"/>
</dbReference>
<dbReference type="Gene3D" id="2.60.34.10">
    <property type="entry name" value="Substrate Binding Domain Of DNAk, Chain A, domain 1"/>
    <property type="match status" value="1"/>
</dbReference>
<dbReference type="EMBL" id="FLQW01001099">
    <property type="protein sequence ID" value="SBS87783.1"/>
    <property type="molecule type" value="Genomic_DNA"/>
</dbReference>
<dbReference type="InterPro" id="IPR029047">
    <property type="entry name" value="HSP70_peptide-bd_sf"/>
</dbReference>
<dbReference type="AlphaFoldDB" id="A0A1A8W722"/>
<evidence type="ECO:0000256" key="4">
    <source>
        <dbReference type="ARBA" id="ARBA00023186"/>
    </source>
</evidence>
<proteinExistence type="predicted"/>
<dbReference type="VEuPathDB" id="PlasmoDB:PmUG01_12020700"/>
<feature type="compositionally biased region" description="Basic and acidic residues" evidence="5">
    <location>
        <begin position="867"/>
        <end position="886"/>
    </location>
</feature>
<dbReference type="GO" id="GO:0140662">
    <property type="term" value="F:ATP-dependent protein folding chaperone"/>
    <property type="evidence" value="ECO:0007669"/>
    <property type="project" value="InterPro"/>
</dbReference>
<evidence type="ECO:0000256" key="3">
    <source>
        <dbReference type="ARBA" id="ARBA00022840"/>
    </source>
</evidence>
<dbReference type="SMR" id="A0A1A8W722"/>
<dbReference type="InterPro" id="IPR043129">
    <property type="entry name" value="ATPase_NBD"/>
</dbReference>
<name>A0A1A8W722_PLAMA</name>
<organism evidence="7 8">
    <name type="scientific">Plasmodium malariae</name>
    <dbReference type="NCBI Taxonomy" id="5858"/>
    <lineage>
        <taxon>Eukaryota</taxon>
        <taxon>Sar</taxon>
        <taxon>Alveolata</taxon>
        <taxon>Apicomplexa</taxon>
        <taxon>Aconoidasida</taxon>
        <taxon>Haemosporida</taxon>
        <taxon>Plasmodiidae</taxon>
        <taxon>Plasmodium</taxon>
        <taxon>Plasmodium (Plasmodium)</taxon>
    </lineage>
</organism>
<dbReference type="Gene3D" id="3.30.30.30">
    <property type="match status" value="1"/>
</dbReference>
<keyword evidence="3" id="KW-0067">ATP-binding</keyword>
<gene>
    <name evidence="7" type="ORF">PMALA_020540</name>
</gene>
<dbReference type="SUPFAM" id="SSF53067">
    <property type="entry name" value="Actin-like ATPase domain"/>
    <property type="match status" value="2"/>
</dbReference>
<dbReference type="GO" id="GO:0005524">
    <property type="term" value="F:ATP binding"/>
    <property type="evidence" value="ECO:0007669"/>
    <property type="project" value="UniProtKB-KW"/>
</dbReference>
<protein>
    <submittedName>
        <fullName evidence="7">Heat shock protein 110, putative</fullName>
    </submittedName>
</protein>
<dbReference type="GO" id="GO:0030968">
    <property type="term" value="P:endoplasmic reticulum unfolded protein response"/>
    <property type="evidence" value="ECO:0007669"/>
    <property type="project" value="TreeGrafter"/>
</dbReference>
<dbReference type="Proteomes" id="UP000078597">
    <property type="component" value="Unassembled WGS sequence"/>
</dbReference>
<dbReference type="Pfam" id="PF00012">
    <property type="entry name" value="HSP70"/>
    <property type="match status" value="1"/>
</dbReference>
<feature type="compositionally biased region" description="Basic and acidic residues" evidence="5">
    <location>
        <begin position="572"/>
        <end position="614"/>
    </location>
</feature>
<feature type="compositionally biased region" description="Low complexity" evidence="5">
    <location>
        <begin position="919"/>
        <end position="929"/>
    </location>
</feature>
<keyword evidence="2" id="KW-0256">Endoplasmic reticulum</keyword>
<dbReference type="GO" id="GO:0034663">
    <property type="term" value="C:endoplasmic reticulum chaperone complex"/>
    <property type="evidence" value="ECO:0007669"/>
    <property type="project" value="TreeGrafter"/>
</dbReference>
<keyword evidence="1" id="KW-0547">Nucleotide-binding</keyword>
<keyword evidence="7" id="KW-0346">Stress response</keyword>
<feature type="signal peptide" evidence="6">
    <location>
        <begin position="1"/>
        <end position="24"/>
    </location>
</feature>
<feature type="region of interest" description="Disordered" evidence="5">
    <location>
        <begin position="867"/>
        <end position="955"/>
    </location>
</feature>
<evidence type="ECO:0000256" key="6">
    <source>
        <dbReference type="SAM" id="SignalP"/>
    </source>
</evidence>
<feature type="compositionally biased region" description="Basic and acidic residues" evidence="5">
    <location>
        <begin position="908"/>
        <end position="917"/>
    </location>
</feature>
<feature type="chain" id="PRO_5008380891" evidence="6">
    <location>
        <begin position="25"/>
        <end position="955"/>
    </location>
</feature>
<sequence length="955" mass="110856">MIKRTLILCLSVITFLNNVIIVKSSSLLGIDFGNEYIKVSIVSPGKGFNILLNNQSKRKISNAISFATKVRTFDEEAKVYSSKQPHLTLINSNNFLGYNIFDWLKNNKENLNIENYDENNEAFYSDINNYDFEHGDPASKYFAYDYVVDSKRGTINLKLKNDMVLSSEEVSANILGYIKKLAYTHLNIDYKTKRTLNVNIGCVISVPCNFSQRKKEAIVNASKIAGLELLSIVNGITAAAIHNVHDLPLNTTKLTMYLDVGSKNINVGIATISNVEKDKVRSRSVKVYACEVLENSSGNKIDVLLAEFLRKRFEEKHNISMINDRKAMRKLIISANKAKLLLSAKKSADIFIESLYNNKSLTDSVSRQEFEDLIHDIIMNFKLPINNALKKASFELKDIEALELIGSGWRVPKVLNEITNFFNPLKVGMHLNSDEAVTMGTLYIAAYNSANFRLKDLDYTDIISNEYHVLFEDSTKTKDNESSDEKNIQKELISYNSKYPVTKSVILKYRDNLKISVFENGKMITQYSVNPLDDGTKKKYENLDPPKIKLKFHLDKFGVLNMESMHLMYEEKKQMEGSEEGKENKEGKKDDKEDKNEDKKDDKEDKNEDRKDDKDSSEEIIEENLEKNEEQGSQQRQGGEENKDTDKTEKNKTQVVKHNVSLTYEIKHIKPMTLTYEEIKTKKEFLKKLDQNDINIFLKSEKKNNLESFIYESRSKMKQDMYKQVCKEEIRNEYLKKLEEYEEWLYIENDEPLENVSNKIRELEDIYIPVKERAEELQIRDKLIEETNSKIKEMKEKIKEYYEKKPWAEQTINVVRDSLEKEITWWIQAQEEQKKLDNYSPPYYKAKEVELKFKSINSLVKSLEKIKKPVVKKEKKEENKNTDETKTQNSSQENKENDKNNENNNEILNEKKDKEDAVNDNVNKTDTNTQKGSEAEEQNNSQENTNDAQEKKDEL</sequence>
<dbReference type="SUPFAM" id="SSF100934">
    <property type="entry name" value="Heat shock protein 70kD (HSP70), C-terminal subdomain"/>
    <property type="match status" value="1"/>
</dbReference>
<reference evidence="8" key="1">
    <citation type="submission" date="2016-05" db="EMBL/GenBank/DDBJ databases">
        <authorList>
            <person name="Naeem Raeece"/>
        </authorList>
    </citation>
    <scope>NUCLEOTIDE SEQUENCE [LARGE SCALE GENOMIC DNA]</scope>
</reference>
<dbReference type="CDD" id="cd10230">
    <property type="entry name" value="ASKHA_NBD_HSP70_HYOU1"/>
    <property type="match status" value="1"/>
</dbReference>
<dbReference type="InterPro" id="IPR013126">
    <property type="entry name" value="Hsp_70_fam"/>
</dbReference>
<evidence type="ECO:0000256" key="1">
    <source>
        <dbReference type="ARBA" id="ARBA00022741"/>
    </source>
</evidence>
<dbReference type="Gene3D" id="1.20.1270.10">
    <property type="match status" value="1"/>
</dbReference>
<feature type="compositionally biased region" description="Basic and acidic residues" evidence="5">
    <location>
        <begin position="638"/>
        <end position="652"/>
    </location>
</feature>
<evidence type="ECO:0000256" key="5">
    <source>
        <dbReference type="SAM" id="MobiDB-lite"/>
    </source>
</evidence>
<evidence type="ECO:0000313" key="7">
    <source>
        <dbReference type="EMBL" id="SBS87783.1"/>
    </source>
</evidence>
<dbReference type="PRINTS" id="PR00301">
    <property type="entry name" value="HEATSHOCK70"/>
</dbReference>
<evidence type="ECO:0000313" key="8">
    <source>
        <dbReference type="Proteomes" id="UP000078597"/>
    </source>
</evidence>
<feature type="region of interest" description="Disordered" evidence="5">
    <location>
        <begin position="572"/>
        <end position="654"/>
    </location>
</feature>
<dbReference type="FunFam" id="3.90.640.10:FF:000029">
    <property type="entry name" value="Heat shock protein 110"/>
    <property type="match status" value="1"/>
</dbReference>
<dbReference type="PANTHER" id="PTHR45639">
    <property type="entry name" value="HSC70CB, ISOFORM G-RELATED"/>
    <property type="match status" value="1"/>
</dbReference>
<dbReference type="InterPro" id="IPR029048">
    <property type="entry name" value="HSP70_C_sf"/>
</dbReference>
<accession>A0A1A8W722</accession>
<keyword evidence="6" id="KW-0732">Signal</keyword>
<dbReference type="PANTHER" id="PTHR45639:SF3">
    <property type="entry name" value="HYPOXIA UP-REGULATED PROTEIN 1"/>
    <property type="match status" value="1"/>
</dbReference>
<dbReference type="Gene3D" id="3.90.640.10">
    <property type="entry name" value="Actin, Chain A, domain 4"/>
    <property type="match status" value="1"/>
</dbReference>